<name>A0A1J5P6L0_9ZZZZ</name>
<protein>
    <submittedName>
        <fullName evidence="1">Uncharacterized protein</fullName>
    </submittedName>
</protein>
<sequence length="50" mass="5280">MDKDDAPVANLPCTAPEQSQLGPDLFDAAHIASDPNPDGFEIPEAFLPSN</sequence>
<dbReference type="AlphaFoldDB" id="A0A1J5P6L0"/>
<reference evidence="1" key="1">
    <citation type="submission" date="2016-10" db="EMBL/GenBank/DDBJ databases">
        <title>Sequence of Gallionella enrichment culture.</title>
        <authorList>
            <person name="Poehlein A."/>
            <person name="Muehling M."/>
            <person name="Daniel R."/>
        </authorList>
    </citation>
    <scope>NUCLEOTIDE SEQUENCE</scope>
</reference>
<dbReference type="EMBL" id="MLJW01006325">
    <property type="protein sequence ID" value="OIQ66846.1"/>
    <property type="molecule type" value="Genomic_DNA"/>
</dbReference>
<gene>
    <name evidence="1" type="ORF">GALL_515810</name>
</gene>
<accession>A0A1J5P6L0</accession>
<proteinExistence type="predicted"/>
<organism evidence="1">
    <name type="scientific">mine drainage metagenome</name>
    <dbReference type="NCBI Taxonomy" id="410659"/>
    <lineage>
        <taxon>unclassified sequences</taxon>
        <taxon>metagenomes</taxon>
        <taxon>ecological metagenomes</taxon>
    </lineage>
</organism>
<evidence type="ECO:0000313" key="1">
    <source>
        <dbReference type="EMBL" id="OIQ66846.1"/>
    </source>
</evidence>
<comment type="caution">
    <text evidence="1">The sequence shown here is derived from an EMBL/GenBank/DDBJ whole genome shotgun (WGS) entry which is preliminary data.</text>
</comment>